<dbReference type="SUPFAM" id="SSF46934">
    <property type="entry name" value="UBA-like"/>
    <property type="match status" value="1"/>
</dbReference>
<name>A0AAD5K980_9FUNG</name>
<organism evidence="5 6">
    <name type="scientific">Phascolomyces articulosus</name>
    <dbReference type="NCBI Taxonomy" id="60185"/>
    <lineage>
        <taxon>Eukaryota</taxon>
        <taxon>Fungi</taxon>
        <taxon>Fungi incertae sedis</taxon>
        <taxon>Mucoromycota</taxon>
        <taxon>Mucoromycotina</taxon>
        <taxon>Mucoromycetes</taxon>
        <taxon>Mucorales</taxon>
        <taxon>Lichtheimiaceae</taxon>
        <taxon>Phascolomyces</taxon>
    </lineage>
</organism>
<comment type="caution">
    <text evidence="5">The sequence shown here is derived from an EMBL/GenBank/DDBJ whole genome shotgun (WGS) entry which is preliminary data.</text>
</comment>
<dbReference type="InterPro" id="IPR038765">
    <property type="entry name" value="Papain-like_cys_pep_sf"/>
</dbReference>
<dbReference type="AlphaFoldDB" id="A0AAD5K980"/>
<evidence type="ECO:0000259" key="4">
    <source>
        <dbReference type="PROSITE" id="PS50235"/>
    </source>
</evidence>
<feature type="domain" description="UBA" evidence="3">
    <location>
        <begin position="2"/>
        <end position="44"/>
    </location>
</feature>
<feature type="compositionally biased region" description="Low complexity" evidence="2">
    <location>
        <begin position="767"/>
        <end position="776"/>
    </location>
</feature>
<feature type="compositionally biased region" description="Polar residues" evidence="2">
    <location>
        <begin position="76"/>
        <end position="85"/>
    </location>
</feature>
<dbReference type="Proteomes" id="UP001209540">
    <property type="component" value="Unassembled WGS sequence"/>
</dbReference>
<feature type="region of interest" description="Disordered" evidence="2">
    <location>
        <begin position="705"/>
        <end position="786"/>
    </location>
</feature>
<feature type="compositionally biased region" description="Low complexity" evidence="2">
    <location>
        <begin position="719"/>
        <end position="729"/>
    </location>
</feature>
<dbReference type="GO" id="GO:0005829">
    <property type="term" value="C:cytosol"/>
    <property type="evidence" value="ECO:0007669"/>
    <property type="project" value="TreeGrafter"/>
</dbReference>
<dbReference type="PROSITE" id="PS50030">
    <property type="entry name" value="UBA"/>
    <property type="match status" value="1"/>
</dbReference>
<dbReference type="GO" id="GO:0004843">
    <property type="term" value="F:cysteine-type deubiquitinase activity"/>
    <property type="evidence" value="ECO:0007669"/>
    <property type="project" value="InterPro"/>
</dbReference>
<dbReference type="GO" id="GO:0005634">
    <property type="term" value="C:nucleus"/>
    <property type="evidence" value="ECO:0007669"/>
    <property type="project" value="TreeGrafter"/>
</dbReference>
<dbReference type="Pfam" id="PF00443">
    <property type="entry name" value="UCH"/>
    <property type="match status" value="1"/>
</dbReference>
<feature type="coiled-coil region" evidence="1">
    <location>
        <begin position="540"/>
        <end position="578"/>
    </location>
</feature>
<proteinExistence type="predicted"/>
<dbReference type="PROSITE" id="PS50235">
    <property type="entry name" value="USP_3"/>
    <property type="match status" value="1"/>
</dbReference>
<dbReference type="PANTHER" id="PTHR39597">
    <property type="entry name" value="UBA DOMAIN-CONTAINING PROTEIN RUP1"/>
    <property type="match status" value="1"/>
</dbReference>
<dbReference type="InterPro" id="IPR055335">
    <property type="entry name" value="Ucp6/RUP1"/>
</dbReference>
<evidence type="ECO:0000313" key="6">
    <source>
        <dbReference type="Proteomes" id="UP001209540"/>
    </source>
</evidence>
<evidence type="ECO:0008006" key="7">
    <source>
        <dbReference type="Google" id="ProtNLM"/>
    </source>
</evidence>
<dbReference type="SUPFAM" id="SSF54001">
    <property type="entry name" value="Cysteine proteinases"/>
    <property type="match status" value="1"/>
</dbReference>
<evidence type="ECO:0000256" key="1">
    <source>
        <dbReference type="SAM" id="Coils"/>
    </source>
</evidence>
<dbReference type="GO" id="GO:0016579">
    <property type="term" value="P:protein deubiquitination"/>
    <property type="evidence" value="ECO:0007669"/>
    <property type="project" value="InterPro"/>
</dbReference>
<dbReference type="Gene3D" id="3.90.70.10">
    <property type="entry name" value="Cysteine proteinases"/>
    <property type="match status" value="1"/>
</dbReference>
<accession>A0AAD5K980</accession>
<evidence type="ECO:0000313" key="5">
    <source>
        <dbReference type="EMBL" id="KAI9274695.1"/>
    </source>
</evidence>
<dbReference type="InterPro" id="IPR028889">
    <property type="entry name" value="USP"/>
</dbReference>
<dbReference type="InterPro" id="IPR015940">
    <property type="entry name" value="UBA"/>
</dbReference>
<dbReference type="InterPro" id="IPR009060">
    <property type="entry name" value="UBA-like_sf"/>
</dbReference>
<dbReference type="Gene3D" id="1.10.8.10">
    <property type="entry name" value="DNA helicase RuvA subunit, C-terminal domain"/>
    <property type="match status" value="1"/>
</dbReference>
<evidence type="ECO:0000256" key="2">
    <source>
        <dbReference type="SAM" id="MobiDB-lite"/>
    </source>
</evidence>
<keyword evidence="6" id="KW-1185">Reference proteome</keyword>
<reference evidence="5" key="1">
    <citation type="journal article" date="2022" name="IScience">
        <title>Evolution of zygomycete secretomes and the origins of terrestrial fungal ecologies.</title>
        <authorList>
            <person name="Chang Y."/>
            <person name="Wang Y."/>
            <person name="Mondo S."/>
            <person name="Ahrendt S."/>
            <person name="Andreopoulos W."/>
            <person name="Barry K."/>
            <person name="Beard J."/>
            <person name="Benny G.L."/>
            <person name="Blankenship S."/>
            <person name="Bonito G."/>
            <person name="Cuomo C."/>
            <person name="Desiro A."/>
            <person name="Gervers K.A."/>
            <person name="Hundley H."/>
            <person name="Kuo A."/>
            <person name="LaButti K."/>
            <person name="Lang B.F."/>
            <person name="Lipzen A."/>
            <person name="O'Donnell K."/>
            <person name="Pangilinan J."/>
            <person name="Reynolds N."/>
            <person name="Sandor L."/>
            <person name="Smith M.E."/>
            <person name="Tsang A."/>
            <person name="Grigoriev I.V."/>
            <person name="Stajich J.E."/>
            <person name="Spatafora J.W."/>
        </authorList>
    </citation>
    <scope>NUCLEOTIDE SEQUENCE</scope>
    <source>
        <strain evidence="5">RSA 2281</strain>
    </source>
</reference>
<dbReference type="SMART" id="SM00165">
    <property type="entry name" value="UBA"/>
    <property type="match status" value="1"/>
</dbReference>
<dbReference type="EMBL" id="JAIXMP010000004">
    <property type="protein sequence ID" value="KAI9274695.1"/>
    <property type="molecule type" value="Genomic_DNA"/>
</dbReference>
<reference evidence="5" key="2">
    <citation type="submission" date="2023-02" db="EMBL/GenBank/DDBJ databases">
        <authorList>
            <consortium name="DOE Joint Genome Institute"/>
            <person name="Mondo S.J."/>
            <person name="Chang Y."/>
            <person name="Wang Y."/>
            <person name="Ahrendt S."/>
            <person name="Andreopoulos W."/>
            <person name="Barry K."/>
            <person name="Beard J."/>
            <person name="Benny G.L."/>
            <person name="Blankenship S."/>
            <person name="Bonito G."/>
            <person name="Cuomo C."/>
            <person name="Desiro A."/>
            <person name="Gervers K.A."/>
            <person name="Hundley H."/>
            <person name="Kuo A."/>
            <person name="LaButti K."/>
            <person name="Lang B.F."/>
            <person name="Lipzen A."/>
            <person name="O'Donnell K."/>
            <person name="Pangilinan J."/>
            <person name="Reynolds N."/>
            <person name="Sandor L."/>
            <person name="Smith M.W."/>
            <person name="Tsang A."/>
            <person name="Grigoriev I.V."/>
            <person name="Stajich J.E."/>
            <person name="Spatafora J.W."/>
        </authorList>
    </citation>
    <scope>NUCLEOTIDE SEQUENCE</scope>
    <source>
        <strain evidence="5">RSA 2281</strain>
    </source>
</reference>
<feature type="region of interest" description="Disordered" evidence="2">
    <location>
        <begin position="222"/>
        <end position="259"/>
    </location>
</feature>
<protein>
    <recommendedName>
        <fullName evidence="7">Ubiquitinyl hydrolase 1</fullName>
    </recommendedName>
</protein>
<evidence type="ECO:0000259" key="3">
    <source>
        <dbReference type="PROSITE" id="PS50030"/>
    </source>
</evidence>
<dbReference type="PANTHER" id="PTHR39597:SF1">
    <property type="entry name" value="UBA DOMAIN-CONTAINING PROTEIN RUP1"/>
    <property type="match status" value="1"/>
</dbReference>
<dbReference type="InterPro" id="IPR001394">
    <property type="entry name" value="Peptidase_C19_UCH"/>
</dbReference>
<sequence>MATEEELQAIATLQDLGIPRKQAVKALARYGYDVGRAADYIFSGNAVDSDNESDNDNDVNTNKSENEKGVSEGPLISSTNSNTRTGWDGVDDNNHLNDDSCYVSEHFPDDRKHLIKDFDRKTATSATVSYDPAMWSVVPSKPTLTSDATPSLTWWVDPDDPSDRLAASDVPIGLRPPQFNFPYAPAILQSLFHIKLFQHRVLSYRPTAEIWGSSRCYWEGNSEPVPSLSRPVHQRRRRTDRHGSDENSDESNDSNNINITNPNLFNSLPNCVRTVAELQKLFAFLGHSQRQYMNVSQFVHSLDTKCSASSNWDAQDFSVDEFIDIIISTLTEADQQREIQPEVEDFQSLFSLCARVEYGREVDHEEIFCLTLNFTEQTLSFHECLGPLVYESGAYEQEDNASDNLSFSSDEVSLVGGRVFKLTTFERVPPILLVTLEDKTLKTKTAGSNKNITYHVDKTLYMDRYLLQNREKILASYQQEQVWRDEIKQANELMAKLRNYNLTVEPGKTTAGAPTTIIDKREILSKTINYFSERSNKESIQDLQNVLKKTQDRITVHLEELEDLVKQRSNDLQNLFDKPEYQQMPYDVRAILYHDGMNGTGHYWAYIWVEPDEENLLQDIPNDAGGWFRFCDANVRPSNEDEVFNEPLNPFAVIYVDRTITSYSKVNLSDVTAESLQAYVDQDNKDFQQEIEAFNRGECIIEERIDSPGLTASQDDDSVSTGDVGSTGTAVGGGHTAVISPEHQKDEQQSPLTRTPAENVSLERSISESQQSRLSGGSLGELKEPQPIEIEEGVTAMYNHSLQERLSKYINNLLFTTQQCHGDDYRLLKNFECFLAKLGNDTLLEYFIYKYTEDQEHDVPILREEESRDDIQLSSLWLEFDRFSSIASTVTIALVGFGEDRYMEAMLHFIHAQQEEAEWKTHLLMDTDILQRFPSIEELGFTSVIKRFGKQCIKILNERAHTKADDPAYRTRGLEEAIQIARYAQTIIGPEKLASDRLFGEMREEWLKYSEIQGANLEGPQVGLLNELIMAYLEAESVVSNDPSLTYLGMDPALIKGDGTTNESPLWERYQRALQYATIRANHNF</sequence>
<feature type="domain" description="USP" evidence="4">
    <location>
        <begin position="172"/>
        <end position="666"/>
    </location>
</feature>
<feature type="compositionally biased region" description="Polar residues" evidence="2">
    <location>
        <begin position="749"/>
        <end position="764"/>
    </location>
</feature>
<keyword evidence="1" id="KW-0175">Coiled coil</keyword>
<feature type="region of interest" description="Disordered" evidence="2">
    <location>
        <begin position="45"/>
        <end position="91"/>
    </location>
</feature>
<gene>
    <name evidence="5" type="ORF">BDA99DRAFT_498260</name>
</gene>